<dbReference type="GeneID" id="39575633"/>
<dbReference type="AlphaFoldDB" id="A0A3N2PS36"/>
<feature type="region of interest" description="Disordered" evidence="1">
    <location>
        <begin position="51"/>
        <end position="80"/>
    </location>
</feature>
<keyword evidence="3" id="KW-1185">Reference proteome</keyword>
<sequence>MTGPSQNIGGRGPGGKLWSTNLGTHACLGGEIKCISGVSCMYAQPDGQRAKHSGLASSPEHGGTIEERGTCRPTGHPRTFGGSSRIGLRFLDSRVSGGGYWNADWSSGPWAVILVLAGMRLDCGLSVPKFSIHVPTRLESLKVESRCRYRSARDS</sequence>
<name>A0A3N2PS36_SODAK</name>
<accession>A0A3N2PS36</accession>
<evidence type="ECO:0000313" key="3">
    <source>
        <dbReference type="Proteomes" id="UP000272025"/>
    </source>
</evidence>
<dbReference type="EMBL" id="ML119057">
    <property type="protein sequence ID" value="ROT37331.1"/>
    <property type="molecule type" value="Genomic_DNA"/>
</dbReference>
<evidence type="ECO:0000313" key="2">
    <source>
        <dbReference type="EMBL" id="ROT37331.1"/>
    </source>
</evidence>
<gene>
    <name evidence="2" type="ORF">SODALDRAFT_194455</name>
</gene>
<evidence type="ECO:0000256" key="1">
    <source>
        <dbReference type="SAM" id="MobiDB-lite"/>
    </source>
</evidence>
<proteinExistence type="predicted"/>
<reference evidence="2 3" key="1">
    <citation type="journal article" date="2018" name="Mol. Ecol.">
        <title>The obligate alkalophilic soda-lake fungus Sodiomyces alkalinus has shifted to a protein diet.</title>
        <authorList>
            <person name="Grum-Grzhimaylo A.A."/>
            <person name="Falkoski D.L."/>
            <person name="van den Heuvel J."/>
            <person name="Valero-Jimenez C.A."/>
            <person name="Min B."/>
            <person name="Choi I.G."/>
            <person name="Lipzen A."/>
            <person name="Daum C.G."/>
            <person name="Aanen D.K."/>
            <person name="Tsang A."/>
            <person name="Henrissat B."/>
            <person name="Bilanenko E.N."/>
            <person name="de Vries R.P."/>
            <person name="van Kan J.A.L."/>
            <person name="Grigoriev I.V."/>
            <person name="Debets A.J.M."/>
        </authorList>
    </citation>
    <scope>NUCLEOTIDE SEQUENCE [LARGE SCALE GENOMIC DNA]</scope>
    <source>
        <strain evidence="2 3">F11</strain>
    </source>
</reference>
<dbReference type="RefSeq" id="XP_028465137.1">
    <property type="nucleotide sequence ID" value="XM_028607155.1"/>
</dbReference>
<dbReference type="Proteomes" id="UP000272025">
    <property type="component" value="Unassembled WGS sequence"/>
</dbReference>
<organism evidence="2 3">
    <name type="scientific">Sodiomyces alkalinus (strain CBS 110278 / VKM F-3762 / F11)</name>
    <name type="common">Alkaliphilic filamentous fungus</name>
    <dbReference type="NCBI Taxonomy" id="1314773"/>
    <lineage>
        <taxon>Eukaryota</taxon>
        <taxon>Fungi</taxon>
        <taxon>Dikarya</taxon>
        <taxon>Ascomycota</taxon>
        <taxon>Pezizomycotina</taxon>
        <taxon>Sordariomycetes</taxon>
        <taxon>Hypocreomycetidae</taxon>
        <taxon>Glomerellales</taxon>
        <taxon>Plectosphaerellaceae</taxon>
        <taxon>Sodiomyces</taxon>
    </lineage>
</organism>
<protein>
    <submittedName>
        <fullName evidence="2">Uncharacterized protein</fullName>
    </submittedName>
</protein>